<dbReference type="OrthoDB" id="9804434at2"/>
<evidence type="ECO:0000256" key="2">
    <source>
        <dbReference type="ARBA" id="ARBA00022605"/>
    </source>
</evidence>
<dbReference type="Proteomes" id="UP000315395">
    <property type="component" value="Chromosome"/>
</dbReference>
<feature type="binding site" evidence="8">
    <location>
        <position position="17"/>
    </location>
    <ligand>
        <name>ATP</name>
        <dbReference type="ChEBI" id="CHEBI:30616"/>
    </ligand>
</feature>
<evidence type="ECO:0000256" key="3">
    <source>
        <dbReference type="ARBA" id="ARBA00022650"/>
    </source>
</evidence>
<evidence type="ECO:0000256" key="8">
    <source>
        <dbReference type="HAMAP-Rule" id="MF_00456"/>
    </source>
</evidence>
<evidence type="ECO:0000256" key="6">
    <source>
        <dbReference type="ARBA" id="ARBA00022777"/>
    </source>
</evidence>
<dbReference type="InterPro" id="IPR002478">
    <property type="entry name" value="PUA"/>
</dbReference>
<evidence type="ECO:0000256" key="4">
    <source>
        <dbReference type="ARBA" id="ARBA00022679"/>
    </source>
</evidence>
<dbReference type="GO" id="GO:0003723">
    <property type="term" value="F:RNA binding"/>
    <property type="evidence" value="ECO:0007669"/>
    <property type="project" value="InterPro"/>
</dbReference>
<dbReference type="PRINTS" id="PR00474">
    <property type="entry name" value="GLU5KINASE"/>
</dbReference>
<dbReference type="AlphaFoldDB" id="A0A516GC30"/>
<dbReference type="Gene3D" id="2.30.130.10">
    <property type="entry name" value="PUA domain"/>
    <property type="match status" value="1"/>
</dbReference>
<dbReference type="HAMAP" id="MF_00456">
    <property type="entry name" value="ProB"/>
    <property type="match status" value="1"/>
</dbReference>
<comment type="function">
    <text evidence="8">Catalyzes the transfer of a phosphate group to glutamate to form L-glutamate 5-phosphate.</text>
</comment>
<keyword evidence="2 8" id="KW-0028">Amino-acid biosynthesis</keyword>
<dbReference type="EC" id="2.7.2.11" evidence="8"/>
<dbReference type="InterPro" id="IPR015947">
    <property type="entry name" value="PUA-like_sf"/>
</dbReference>
<comment type="subcellular location">
    <subcellularLocation>
        <location evidence="8">Cytoplasm</location>
    </subcellularLocation>
</comment>
<evidence type="ECO:0000313" key="10">
    <source>
        <dbReference type="EMBL" id="QDO89079.1"/>
    </source>
</evidence>
<dbReference type="GO" id="GO:0055129">
    <property type="term" value="P:L-proline biosynthetic process"/>
    <property type="evidence" value="ECO:0007669"/>
    <property type="project" value="UniProtKB-UniRule"/>
</dbReference>
<sequence>MTEPRDAIRTARRVVVKIGSSSITAPQGGVDLYRLQALTGVIAKRSLQGDQVLLVSSGAIAAGMTSLGLTKRPKDLATQQAAASAGQGGLMAAYTNALKLHGLNAGQVLLTADDMHRRSHYVNASRTLEKLLELEIVPIINENDTVATDEIRFGDNDRLAALVAHLVNADALILLTDVDALYDGHPRTPGTTRIPVVSSMEEITGVDISATGSAVGTGGMVTKVAAAQLATAEGIAVLLTSAEQAVQALAGEDVGTLFLPTGRKRRARSRWLAHASSVNGRLVLDAGAVEAVVQRQTSLLPVGVTRVEGMFRSGDTVDLCDPSGAVIARGLVSYDSTELTRVVGRRLDTATASARSRGGSAVAARTVIRRDDLVVL</sequence>
<dbReference type="InterPro" id="IPR001057">
    <property type="entry name" value="Glu/AcGlu_kinase"/>
</dbReference>
<feature type="binding site" evidence="8">
    <location>
        <position position="156"/>
    </location>
    <ligand>
        <name>substrate</name>
    </ligand>
</feature>
<feature type="domain" description="PUA" evidence="9">
    <location>
        <begin position="280"/>
        <end position="361"/>
    </location>
</feature>
<proteinExistence type="inferred from homology"/>
<dbReference type="NCBIfam" id="TIGR01027">
    <property type="entry name" value="proB"/>
    <property type="match status" value="1"/>
</dbReference>
<dbReference type="PIRSF" id="PIRSF000729">
    <property type="entry name" value="GK"/>
    <property type="match status" value="1"/>
</dbReference>
<dbReference type="PROSITE" id="PS00902">
    <property type="entry name" value="GLUTAMATE_5_KINASE"/>
    <property type="match status" value="1"/>
</dbReference>
<dbReference type="InterPro" id="IPR005715">
    <property type="entry name" value="Glu_5kinase/COase_Synthase"/>
</dbReference>
<comment type="catalytic activity">
    <reaction evidence="8">
        <text>L-glutamate + ATP = L-glutamyl 5-phosphate + ADP</text>
        <dbReference type="Rhea" id="RHEA:14877"/>
        <dbReference type="ChEBI" id="CHEBI:29985"/>
        <dbReference type="ChEBI" id="CHEBI:30616"/>
        <dbReference type="ChEBI" id="CHEBI:58274"/>
        <dbReference type="ChEBI" id="CHEBI:456216"/>
        <dbReference type="EC" id="2.7.2.11"/>
    </reaction>
</comment>
<dbReference type="EMBL" id="CP041616">
    <property type="protein sequence ID" value="QDO89079.1"/>
    <property type="molecule type" value="Genomic_DNA"/>
</dbReference>
<keyword evidence="1 8" id="KW-0963">Cytoplasm</keyword>
<accession>A0A516GC30</accession>
<dbReference type="InterPro" id="IPR036974">
    <property type="entry name" value="PUA_sf"/>
</dbReference>
<dbReference type="InterPro" id="IPR019797">
    <property type="entry name" value="Glutamate_5-kinase_CS"/>
</dbReference>
<keyword evidence="5 8" id="KW-0547">Nucleotide-binding</keyword>
<gene>
    <name evidence="8" type="primary">proB</name>
    <name evidence="10" type="ORF">FNH13_12710</name>
</gene>
<feature type="binding site" evidence="8">
    <location>
        <begin position="217"/>
        <end position="223"/>
    </location>
    <ligand>
        <name>ATP</name>
        <dbReference type="ChEBI" id="CHEBI:30616"/>
    </ligand>
</feature>
<keyword evidence="6 8" id="KW-0418">Kinase</keyword>
<dbReference type="PANTHER" id="PTHR43654:SF1">
    <property type="entry name" value="ISOPENTENYL PHOSPHATE KINASE"/>
    <property type="match status" value="1"/>
</dbReference>
<protein>
    <recommendedName>
        <fullName evidence="8">Glutamate 5-kinase</fullName>
        <ecNumber evidence="8">2.7.2.11</ecNumber>
    </recommendedName>
    <alternativeName>
        <fullName evidence="8">Gamma-glutamyl kinase</fullName>
        <shortName evidence="8">GK</shortName>
    </alternativeName>
</protein>
<evidence type="ECO:0000256" key="5">
    <source>
        <dbReference type="ARBA" id="ARBA00022741"/>
    </source>
</evidence>
<dbReference type="Gene3D" id="3.40.1160.10">
    <property type="entry name" value="Acetylglutamate kinase-like"/>
    <property type="match status" value="2"/>
</dbReference>
<organism evidence="10 11">
    <name type="scientific">Ornithinimicrobium ciconiae</name>
    <dbReference type="NCBI Taxonomy" id="2594265"/>
    <lineage>
        <taxon>Bacteria</taxon>
        <taxon>Bacillati</taxon>
        <taxon>Actinomycetota</taxon>
        <taxon>Actinomycetes</taxon>
        <taxon>Micrococcales</taxon>
        <taxon>Ornithinimicrobiaceae</taxon>
        <taxon>Ornithinimicrobium</taxon>
    </lineage>
</organism>
<comment type="pathway">
    <text evidence="8">Amino-acid biosynthesis; L-proline biosynthesis; L-glutamate 5-semialdehyde from L-glutamate: step 1/2.</text>
</comment>
<dbReference type="RefSeq" id="WP_143783756.1">
    <property type="nucleotide sequence ID" value="NZ_CP041616.1"/>
</dbReference>
<keyword evidence="4 8" id="KW-0808">Transferase</keyword>
<evidence type="ECO:0000256" key="7">
    <source>
        <dbReference type="ARBA" id="ARBA00022840"/>
    </source>
</evidence>
<evidence type="ECO:0000313" key="11">
    <source>
        <dbReference type="Proteomes" id="UP000315395"/>
    </source>
</evidence>
<feature type="binding site" evidence="8">
    <location>
        <position position="57"/>
    </location>
    <ligand>
        <name>substrate</name>
    </ligand>
</feature>
<comment type="similarity">
    <text evidence="8">Belongs to the glutamate 5-kinase family.</text>
</comment>
<dbReference type="PANTHER" id="PTHR43654">
    <property type="entry name" value="GLUTAMATE 5-KINASE"/>
    <property type="match status" value="1"/>
</dbReference>
<evidence type="ECO:0000256" key="1">
    <source>
        <dbReference type="ARBA" id="ARBA00022490"/>
    </source>
</evidence>
<dbReference type="UniPathway" id="UPA00098">
    <property type="reaction ID" value="UER00359"/>
</dbReference>
<dbReference type="GO" id="GO:0004349">
    <property type="term" value="F:glutamate 5-kinase activity"/>
    <property type="evidence" value="ECO:0007669"/>
    <property type="project" value="UniProtKB-UniRule"/>
</dbReference>
<dbReference type="CDD" id="cd04242">
    <property type="entry name" value="AAK_G5K_ProB"/>
    <property type="match status" value="1"/>
</dbReference>
<dbReference type="InterPro" id="IPR001048">
    <property type="entry name" value="Asp/Glu/Uridylate_kinase"/>
</dbReference>
<reference evidence="10 11" key="1">
    <citation type="submission" date="2019-07" db="EMBL/GenBank/DDBJ databases">
        <title>complete genome sequencing of Ornithinimicrobium sp. H23M54.</title>
        <authorList>
            <person name="Bae J.-W."/>
            <person name="Lee S.-Y."/>
        </authorList>
    </citation>
    <scope>NUCLEOTIDE SEQUENCE [LARGE SCALE GENOMIC DNA]</scope>
    <source>
        <strain evidence="10 11">H23M54</strain>
    </source>
</reference>
<dbReference type="GO" id="GO:0005829">
    <property type="term" value="C:cytosol"/>
    <property type="evidence" value="ECO:0007669"/>
    <property type="project" value="TreeGrafter"/>
</dbReference>
<dbReference type="KEGG" id="orz:FNH13_12710"/>
<feature type="binding site" evidence="8">
    <location>
        <begin position="176"/>
        <end position="177"/>
    </location>
    <ligand>
        <name>ATP</name>
        <dbReference type="ChEBI" id="CHEBI:30616"/>
    </ligand>
</feature>
<dbReference type="SUPFAM" id="SSF88697">
    <property type="entry name" value="PUA domain-like"/>
    <property type="match status" value="1"/>
</dbReference>
<dbReference type="InterPro" id="IPR011529">
    <property type="entry name" value="Glu_5kinase"/>
</dbReference>
<dbReference type="CDD" id="cd21157">
    <property type="entry name" value="PUA_G5K"/>
    <property type="match status" value="1"/>
</dbReference>
<dbReference type="Pfam" id="PF00696">
    <property type="entry name" value="AA_kinase"/>
    <property type="match status" value="1"/>
</dbReference>
<feature type="binding site" evidence="8">
    <location>
        <position position="144"/>
    </location>
    <ligand>
        <name>substrate</name>
    </ligand>
</feature>
<dbReference type="InterPro" id="IPR041739">
    <property type="entry name" value="G5K_ProB"/>
</dbReference>
<dbReference type="SMART" id="SM00359">
    <property type="entry name" value="PUA"/>
    <property type="match status" value="1"/>
</dbReference>
<keyword evidence="7 8" id="KW-0067">ATP-binding</keyword>
<evidence type="ECO:0000259" key="9">
    <source>
        <dbReference type="SMART" id="SM00359"/>
    </source>
</evidence>
<dbReference type="Pfam" id="PF01472">
    <property type="entry name" value="PUA"/>
    <property type="match status" value="1"/>
</dbReference>
<keyword evidence="11" id="KW-1185">Reference proteome</keyword>
<dbReference type="InterPro" id="IPR036393">
    <property type="entry name" value="AceGlu_kinase-like_sf"/>
</dbReference>
<keyword evidence="3 8" id="KW-0641">Proline biosynthesis</keyword>
<dbReference type="SUPFAM" id="SSF53633">
    <property type="entry name" value="Carbamate kinase-like"/>
    <property type="match status" value="1"/>
</dbReference>
<dbReference type="GO" id="GO:0005524">
    <property type="term" value="F:ATP binding"/>
    <property type="evidence" value="ECO:0007669"/>
    <property type="project" value="UniProtKB-KW"/>
</dbReference>
<dbReference type="PROSITE" id="PS50890">
    <property type="entry name" value="PUA"/>
    <property type="match status" value="1"/>
</dbReference>
<name>A0A516GC30_9MICO</name>
<dbReference type="FunFam" id="3.40.1160.10:FF:000018">
    <property type="entry name" value="Glutamate 5-kinase"/>
    <property type="match status" value="1"/>
</dbReference>